<dbReference type="InterPro" id="IPR036217">
    <property type="entry name" value="MethylDNA_cys_MeTrfase_DNAb"/>
</dbReference>
<dbReference type="InterPro" id="IPR018060">
    <property type="entry name" value="HTH_AraC"/>
</dbReference>
<evidence type="ECO:0000256" key="8">
    <source>
        <dbReference type="ARBA" id="ARBA00023204"/>
    </source>
</evidence>
<dbReference type="InterPro" id="IPR036388">
    <property type="entry name" value="WH-like_DNA-bd_sf"/>
</dbReference>
<dbReference type="GO" id="GO:0008270">
    <property type="term" value="F:zinc ion binding"/>
    <property type="evidence" value="ECO:0007669"/>
    <property type="project" value="InterPro"/>
</dbReference>
<organism evidence="13 14">
    <name type="scientific">Mariniblastus fucicola</name>
    <dbReference type="NCBI Taxonomy" id="980251"/>
    <lineage>
        <taxon>Bacteria</taxon>
        <taxon>Pseudomonadati</taxon>
        <taxon>Planctomycetota</taxon>
        <taxon>Planctomycetia</taxon>
        <taxon>Pirellulales</taxon>
        <taxon>Pirellulaceae</taxon>
        <taxon>Mariniblastus</taxon>
    </lineage>
</organism>
<dbReference type="PIRSF" id="PIRSF000409">
    <property type="entry name" value="Ada"/>
    <property type="match status" value="1"/>
</dbReference>
<dbReference type="Pfam" id="PF12833">
    <property type="entry name" value="HTH_18"/>
    <property type="match status" value="1"/>
</dbReference>
<dbReference type="Gene3D" id="3.30.160.70">
    <property type="entry name" value="Methylated DNA-protein cysteine methyltransferase domain"/>
    <property type="match status" value="1"/>
</dbReference>
<evidence type="ECO:0000256" key="5">
    <source>
        <dbReference type="ARBA" id="ARBA00022679"/>
    </source>
</evidence>
<dbReference type="InterPro" id="IPR035451">
    <property type="entry name" value="Ada-like_dom_sf"/>
</dbReference>
<evidence type="ECO:0000313" key="14">
    <source>
        <dbReference type="Proteomes" id="UP000322214"/>
    </source>
</evidence>
<evidence type="ECO:0000256" key="2">
    <source>
        <dbReference type="ARBA" id="ARBA00008711"/>
    </source>
</evidence>
<keyword evidence="8" id="KW-0234">DNA repair</keyword>
<feature type="active site" description="Nucleophile; methyl group acceptor from either O6-methylguanine or O4-methylthymine" evidence="10">
    <location>
        <position position="349"/>
    </location>
</feature>
<dbReference type="SMART" id="SM00342">
    <property type="entry name" value="HTH_ARAC"/>
    <property type="match status" value="1"/>
</dbReference>
<evidence type="ECO:0000259" key="12">
    <source>
        <dbReference type="PROSITE" id="PS01124"/>
    </source>
</evidence>
<dbReference type="Gene3D" id="3.40.10.10">
    <property type="entry name" value="DNA Methylphosphotriester Repair Domain"/>
    <property type="match status" value="1"/>
</dbReference>
<evidence type="ECO:0000256" key="6">
    <source>
        <dbReference type="ARBA" id="ARBA00022763"/>
    </source>
</evidence>
<dbReference type="Proteomes" id="UP000322214">
    <property type="component" value="Chromosome"/>
</dbReference>
<evidence type="ECO:0000256" key="3">
    <source>
        <dbReference type="ARBA" id="ARBA00011918"/>
    </source>
</evidence>
<comment type="similarity">
    <text evidence="2">Belongs to the MGMT family.</text>
</comment>
<comment type="catalytic activity">
    <reaction evidence="1">
        <text>a 4-O-methyl-thymidine in DNA + L-cysteinyl-[protein] = a thymidine in DNA + S-methyl-L-cysteinyl-[protein]</text>
        <dbReference type="Rhea" id="RHEA:53428"/>
        <dbReference type="Rhea" id="RHEA-COMP:10131"/>
        <dbReference type="Rhea" id="RHEA-COMP:10132"/>
        <dbReference type="Rhea" id="RHEA-COMP:13555"/>
        <dbReference type="Rhea" id="RHEA-COMP:13556"/>
        <dbReference type="ChEBI" id="CHEBI:29950"/>
        <dbReference type="ChEBI" id="CHEBI:82612"/>
        <dbReference type="ChEBI" id="CHEBI:137386"/>
        <dbReference type="ChEBI" id="CHEBI:137387"/>
        <dbReference type="EC" id="2.1.1.63"/>
    </reaction>
</comment>
<dbReference type="GO" id="GO:0003700">
    <property type="term" value="F:DNA-binding transcription factor activity"/>
    <property type="evidence" value="ECO:0007669"/>
    <property type="project" value="InterPro"/>
</dbReference>
<name>A0A5B9PEK1_9BACT</name>
<dbReference type="NCBIfam" id="TIGR00589">
    <property type="entry name" value="ogt"/>
    <property type="match status" value="1"/>
</dbReference>
<dbReference type="SUPFAM" id="SSF53155">
    <property type="entry name" value="Methylated DNA-protein cysteine methyltransferase domain"/>
    <property type="match status" value="1"/>
</dbReference>
<evidence type="ECO:0000256" key="10">
    <source>
        <dbReference type="PIRSR" id="PIRSR000409-1"/>
    </source>
</evidence>
<evidence type="ECO:0000256" key="7">
    <source>
        <dbReference type="ARBA" id="ARBA00023159"/>
    </source>
</evidence>
<dbReference type="InterPro" id="IPR014048">
    <property type="entry name" value="MethylDNA_cys_MeTrfase_DNA-bd"/>
</dbReference>
<dbReference type="SUPFAM" id="SSF57884">
    <property type="entry name" value="Ada DNA repair protein, N-terminal domain (N-Ada 10)"/>
    <property type="match status" value="1"/>
</dbReference>
<dbReference type="Pfam" id="PF02805">
    <property type="entry name" value="Ada_Zn_binding"/>
    <property type="match status" value="1"/>
</dbReference>
<keyword evidence="11" id="KW-0862">Zinc</keyword>
<dbReference type="InterPro" id="IPR001497">
    <property type="entry name" value="MethylDNA_cys_MeTrfase_AS"/>
</dbReference>
<evidence type="ECO:0000256" key="4">
    <source>
        <dbReference type="ARBA" id="ARBA00022603"/>
    </source>
</evidence>
<feature type="binding site" evidence="11">
    <location>
        <position position="62"/>
    </location>
    <ligand>
        <name>Zn(2+)</name>
        <dbReference type="ChEBI" id="CHEBI:29105"/>
    </ligand>
</feature>
<keyword evidence="6" id="KW-0227">DNA damage</keyword>
<dbReference type="InterPro" id="IPR016221">
    <property type="entry name" value="Bifunct_regulatory_prot_Ada"/>
</dbReference>
<dbReference type="OrthoDB" id="9783680at2"/>
<dbReference type="GO" id="GO:0006281">
    <property type="term" value="P:DNA repair"/>
    <property type="evidence" value="ECO:0007669"/>
    <property type="project" value="UniProtKB-KW"/>
</dbReference>
<dbReference type="KEGG" id="mff:MFFC18_28980"/>
<dbReference type="FunFam" id="1.10.10.10:FF:000214">
    <property type="entry name" value="Methylated-DNA--protein-cysteine methyltransferase"/>
    <property type="match status" value="1"/>
</dbReference>
<dbReference type="SUPFAM" id="SSF46767">
    <property type="entry name" value="Methylated DNA-protein cysteine methyltransferase, C-terminal domain"/>
    <property type="match status" value="1"/>
</dbReference>
<dbReference type="Gene3D" id="1.10.10.60">
    <property type="entry name" value="Homeodomain-like"/>
    <property type="match status" value="1"/>
</dbReference>
<dbReference type="PANTHER" id="PTHR10815:SF5">
    <property type="entry name" value="METHYLATED-DNA--PROTEIN-CYSTEINE METHYLTRANSFERASE"/>
    <property type="match status" value="1"/>
</dbReference>
<dbReference type="PROSITE" id="PS01124">
    <property type="entry name" value="HTH_ARAC_FAMILY_2"/>
    <property type="match status" value="1"/>
</dbReference>
<keyword evidence="14" id="KW-1185">Reference proteome</keyword>
<dbReference type="GO" id="GO:0003908">
    <property type="term" value="F:methylated-DNA-[protein]-cysteine S-methyltransferase activity"/>
    <property type="evidence" value="ECO:0007669"/>
    <property type="project" value="UniProtKB-EC"/>
</dbReference>
<dbReference type="PROSITE" id="PS00374">
    <property type="entry name" value="MGMT"/>
    <property type="match status" value="1"/>
</dbReference>
<keyword evidence="11" id="KW-0479">Metal-binding</keyword>
<feature type="binding site" evidence="11">
    <location>
        <position position="58"/>
    </location>
    <ligand>
        <name>Zn(2+)</name>
        <dbReference type="ChEBI" id="CHEBI:29105"/>
    </ligand>
</feature>
<sequence length="383" mass="43651">MLRIQICIANCTANTNMSNTLFPTELPTTQEMYKALCERDSEYEGIFIVGVKTTGIFCRPTCPAKKPLEKNVSFYGNVRDALAAGFRPCKRCRPMEAFGTAPEWLANLLSQIEEFPDRRWKDHDLRELGLEPARVRRWFKAQHGMTFHCYQRTRRLGRAIGQIQVDNQSATSAQLNSGYESASGFRDAFKKLFENVPPSRARGDSTGSAESAKPMYVNRVLTELGPMVCAANEQGLHLLEFADRRMLETQIKRVNKLTRCTFVIGENEFHRSIQGELQAWFAGKLEKFQTPIVLKGTTFQEQVWRQLLQIRYGESRSYEQIAKNLENPKAMRAVGKANGDNRFAIVVPCHRVIRADGSLSGYGGGVWRKQWMLNHEQRSLKTN</sequence>
<evidence type="ECO:0000256" key="11">
    <source>
        <dbReference type="PIRSR" id="PIRSR000409-3"/>
    </source>
</evidence>
<evidence type="ECO:0000313" key="13">
    <source>
        <dbReference type="EMBL" id="QEG23006.1"/>
    </source>
</evidence>
<dbReference type="Gene3D" id="1.10.10.10">
    <property type="entry name" value="Winged helix-like DNA-binding domain superfamily/Winged helix DNA-binding domain"/>
    <property type="match status" value="1"/>
</dbReference>
<dbReference type="Pfam" id="PF01035">
    <property type="entry name" value="DNA_binding_1"/>
    <property type="match status" value="1"/>
</dbReference>
<dbReference type="CDD" id="cd06445">
    <property type="entry name" value="ATase"/>
    <property type="match status" value="1"/>
</dbReference>
<accession>A0A5B9PEK1</accession>
<feature type="binding site" evidence="11">
    <location>
        <position position="89"/>
    </location>
    <ligand>
        <name>Zn(2+)</name>
        <dbReference type="ChEBI" id="CHEBI:29105"/>
    </ligand>
</feature>
<dbReference type="EC" id="2.1.1.63" evidence="3"/>
<dbReference type="InterPro" id="IPR036631">
    <property type="entry name" value="MGMT_N_sf"/>
</dbReference>
<reference evidence="13 14" key="1">
    <citation type="submission" date="2019-08" db="EMBL/GenBank/DDBJ databases">
        <title>Deep-cultivation of Planctomycetes and their phenomic and genomic characterization uncovers novel biology.</title>
        <authorList>
            <person name="Wiegand S."/>
            <person name="Jogler M."/>
            <person name="Boedeker C."/>
            <person name="Pinto D."/>
            <person name="Vollmers J."/>
            <person name="Rivas-Marin E."/>
            <person name="Kohn T."/>
            <person name="Peeters S.H."/>
            <person name="Heuer A."/>
            <person name="Rast P."/>
            <person name="Oberbeckmann S."/>
            <person name="Bunk B."/>
            <person name="Jeske O."/>
            <person name="Meyerdierks A."/>
            <person name="Storesund J.E."/>
            <person name="Kallscheuer N."/>
            <person name="Luecker S."/>
            <person name="Lage O.M."/>
            <person name="Pohl T."/>
            <person name="Merkel B.J."/>
            <person name="Hornburger P."/>
            <person name="Mueller R.-W."/>
            <person name="Bruemmer F."/>
            <person name="Labrenz M."/>
            <person name="Spormann A.M."/>
            <person name="Op den Camp H."/>
            <person name="Overmann J."/>
            <person name="Amann R."/>
            <person name="Jetten M.S.M."/>
            <person name="Mascher T."/>
            <person name="Medema M.H."/>
            <person name="Devos D.P."/>
            <person name="Kaster A.-K."/>
            <person name="Ovreas L."/>
            <person name="Rohde M."/>
            <person name="Galperin M.Y."/>
            <person name="Jogler C."/>
        </authorList>
    </citation>
    <scope>NUCLEOTIDE SEQUENCE [LARGE SCALE GENOMIC DNA]</scope>
    <source>
        <strain evidence="13 14">FC18</strain>
    </source>
</reference>
<dbReference type="STRING" id="980251.GCA_001642875_04061"/>
<dbReference type="PANTHER" id="PTHR10815">
    <property type="entry name" value="METHYLATED-DNA--PROTEIN-CYSTEINE METHYLTRANSFERASE"/>
    <property type="match status" value="1"/>
</dbReference>
<comment type="catalytic activity">
    <reaction evidence="9">
        <text>a 6-O-methyl-2'-deoxyguanosine in DNA + L-cysteinyl-[protein] = S-methyl-L-cysteinyl-[protein] + a 2'-deoxyguanosine in DNA</text>
        <dbReference type="Rhea" id="RHEA:24000"/>
        <dbReference type="Rhea" id="RHEA-COMP:10131"/>
        <dbReference type="Rhea" id="RHEA-COMP:10132"/>
        <dbReference type="Rhea" id="RHEA-COMP:11367"/>
        <dbReference type="Rhea" id="RHEA-COMP:11368"/>
        <dbReference type="ChEBI" id="CHEBI:29950"/>
        <dbReference type="ChEBI" id="CHEBI:82612"/>
        <dbReference type="ChEBI" id="CHEBI:85445"/>
        <dbReference type="ChEBI" id="CHEBI:85448"/>
        <dbReference type="EC" id="2.1.1.63"/>
    </reaction>
</comment>
<evidence type="ECO:0000256" key="9">
    <source>
        <dbReference type="ARBA" id="ARBA00049348"/>
    </source>
</evidence>
<dbReference type="GO" id="GO:0043565">
    <property type="term" value="F:sequence-specific DNA binding"/>
    <property type="evidence" value="ECO:0007669"/>
    <property type="project" value="InterPro"/>
</dbReference>
<protein>
    <recommendedName>
        <fullName evidence="3">methylated-DNA--[protein]-cysteine S-methyltransferase</fullName>
        <ecNumber evidence="3">2.1.1.63</ecNumber>
    </recommendedName>
</protein>
<dbReference type="GO" id="GO:0032259">
    <property type="term" value="P:methylation"/>
    <property type="evidence" value="ECO:0007669"/>
    <property type="project" value="UniProtKB-KW"/>
</dbReference>
<evidence type="ECO:0000256" key="1">
    <source>
        <dbReference type="ARBA" id="ARBA00001286"/>
    </source>
</evidence>
<dbReference type="InterPro" id="IPR004026">
    <property type="entry name" value="Ada_DNA_repair_Zn-bd"/>
</dbReference>
<keyword evidence="4" id="KW-0489">Methyltransferase</keyword>
<feature type="active site" description="Nucleophile; methyl group acceptor from methylphosphotriester" evidence="10">
    <location>
        <position position="58"/>
    </location>
</feature>
<feature type="domain" description="HTH araC/xylS-type" evidence="12">
    <location>
        <begin position="126"/>
        <end position="203"/>
    </location>
</feature>
<dbReference type="AlphaFoldDB" id="A0A5B9PEK1"/>
<dbReference type="EMBL" id="CP042912">
    <property type="protein sequence ID" value="QEG23006.1"/>
    <property type="molecule type" value="Genomic_DNA"/>
</dbReference>
<comment type="cofactor">
    <cofactor evidence="11">
        <name>Zn(2+)</name>
        <dbReference type="ChEBI" id="CHEBI:29105"/>
    </cofactor>
    <text evidence="11">Binds 1 zinc ion per subunit.</text>
</comment>
<proteinExistence type="inferred from homology"/>
<gene>
    <name evidence="13" type="primary">ada</name>
    <name evidence="13" type="ORF">MFFC18_28980</name>
</gene>
<keyword evidence="5" id="KW-0808">Transferase</keyword>
<keyword evidence="7" id="KW-0010">Activator</keyword>
<feature type="binding site" evidence="11">
    <location>
        <position position="92"/>
    </location>
    <ligand>
        <name>Zn(2+)</name>
        <dbReference type="ChEBI" id="CHEBI:29105"/>
    </ligand>
</feature>